<evidence type="ECO:0000313" key="1">
    <source>
        <dbReference type="EMBL" id="KAK8781622.1"/>
    </source>
</evidence>
<gene>
    <name evidence="1" type="ORF">V5799_017043</name>
</gene>
<comment type="caution">
    <text evidence="1">The sequence shown here is derived from an EMBL/GenBank/DDBJ whole genome shotgun (WGS) entry which is preliminary data.</text>
</comment>
<keyword evidence="2" id="KW-1185">Reference proteome</keyword>
<evidence type="ECO:0000313" key="2">
    <source>
        <dbReference type="Proteomes" id="UP001321473"/>
    </source>
</evidence>
<dbReference type="Proteomes" id="UP001321473">
    <property type="component" value="Unassembled WGS sequence"/>
</dbReference>
<proteinExistence type="predicted"/>
<accession>A0AAQ4F4F9</accession>
<organism evidence="1 2">
    <name type="scientific">Amblyomma americanum</name>
    <name type="common">Lone star tick</name>
    <dbReference type="NCBI Taxonomy" id="6943"/>
    <lineage>
        <taxon>Eukaryota</taxon>
        <taxon>Metazoa</taxon>
        <taxon>Ecdysozoa</taxon>
        <taxon>Arthropoda</taxon>
        <taxon>Chelicerata</taxon>
        <taxon>Arachnida</taxon>
        <taxon>Acari</taxon>
        <taxon>Parasitiformes</taxon>
        <taxon>Ixodida</taxon>
        <taxon>Ixodoidea</taxon>
        <taxon>Ixodidae</taxon>
        <taxon>Amblyomminae</taxon>
        <taxon>Amblyomma</taxon>
    </lineage>
</organism>
<dbReference type="EMBL" id="JARKHS020007496">
    <property type="protein sequence ID" value="KAK8781622.1"/>
    <property type="molecule type" value="Genomic_DNA"/>
</dbReference>
<sequence length="283" mass="31061">MKKHWPMSVLQHPRPDCDPSLVPYLQQLEGGRLVAYDDSCASCVEAAGVPLLFCAPDNILLSVKAAERCTNFTRKNRATCRLSKHKEPVPDNQKEQAAQLVKTTVHIGHYATAVRTRGVLVPVPHGPHCNIGAHDNFVLPIFLCAITSLLHIAMSLVLEAQRAFATNGFTTVTDKKEVDVLLEDLQGIDEVFSLTANLGVGMSCALTLIDIKVAERADLTMVLQHLLHGTVRVYRRAIDPTDDAPKQEEDPHLLLTKSDAFLPDTLLPKHLLSSCNLQASMVP</sequence>
<name>A0AAQ4F4F9_AMBAM</name>
<protein>
    <submittedName>
        <fullName evidence="1">Uncharacterized protein</fullName>
    </submittedName>
</protein>
<dbReference type="AlphaFoldDB" id="A0AAQ4F4F9"/>
<reference evidence="1 2" key="1">
    <citation type="journal article" date="2023" name="Arcadia Sci">
        <title>De novo assembly of a long-read Amblyomma americanum tick genome.</title>
        <authorList>
            <person name="Chou S."/>
            <person name="Poskanzer K.E."/>
            <person name="Rollins M."/>
            <person name="Thuy-Boun P.S."/>
        </authorList>
    </citation>
    <scope>NUCLEOTIDE SEQUENCE [LARGE SCALE GENOMIC DNA]</scope>
    <source>
        <strain evidence="1">F_SG_1</strain>
        <tissue evidence="1">Salivary glands</tissue>
    </source>
</reference>